<evidence type="ECO:0000256" key="3">
    <source>
        <dbReference type="ARBA" id="ARBA00022692"/>
    </source>
</evidence>
<keyword evidence="3 7" id="KW-0812">Transmembrane</keyword>
<feature type="transmembrane region" description="Helical" evidence="7">
    <location>
        <begin position="423"/>
        <end position="444"/>
    </location>
</feature>
<accession>A0A345P6K8</accession>
<feature type="transmembrane region" description="Helical" evidence="7">
    <location>
        <begin position="330"/>
        <end position="350"/>
    </location>
</feature>
<dbReference type="GO" id="GO:0016020">
    <property type="term" value="C:membrane"/>
    <property type="evidence" value="ECO:0007669"/>
    <property type="project" value="UniProtKB-SubCell"/>
</dbReference>
<evidence type="ECO:0000313" key="9">
    <source>
        <dbReference type="EMBL" id="AXI02917.1"/>
    </source>
</evidence>
<evidence type="ECO:0000256" key="1">
    <source>
        <dbReference type="ARBA" id="ARBA00004141"/>
    </source>
</evidence>
<evidence type="ECO:0000256" key="6">
    <source>
        <dbReference type="ARBA" id="ARBA00023136"/>
    </source>
</evidence>
<feature type="domain" description="Major facilitator superfamily (MFS) profile" evidence="8">
    <location>
        <begin position="17"/>
        <end position="473"/>
    </location>
</feature>
<protein>
    <submittedName>
        <fullName evidence="9">MFS transporter</fullName>
    </submittedName>
</protein>
<sequence length="490" mass="53324">MANRIPLFNFAVPRIRILHYSWLAFFITFLIWFAHASLMPTLKVYFGMSDAQVKALLMLNVALTIPARVLIGVLVDKIGPRKSYSALLLISGILCLLFATAQTYNQLAVMRFLLGFVGAGFVIGIRLISEWFPAREVGIAEGIYGGWGNFGAAVASMSMPFLAFHVFGGADGWRAAVATTGIIAILYSYVFYRGVRDTPEGSTYFRPMKAGGLEVTTKGDFVFYAFMTAPLYLALVLLAWRLSPAGLKLLSAGETQIAYLAILLLTVYQYYKIWHVNKHLFVANAPVPPRYQFKQVAILNLAYMACFGSELAVVSMLPQFFIDHFEVSKSLAGLTAGCFAVMNLFARPGGGYLSDAKGRRRVLMICLLGQTLGYALMSQMGNSGWTLAMAVGVVLATSIFVQGACGAVYSIVPLIQRRMTGQIAGMAGAYGNVGGVLFLTVFSMVSPTGFFYVLAGTAALAFIGSFFISEPRGHMIEVHPDGRIEKIAVE</sequence>
<dbReference type="Pfam" id="PF07690">
    <property type="entry name" value="MFS_1"/>
    <property type="match status" value="2"/>
</dbReference>
<keyword evidence="6 7" id="KW-0472">Membrane</keyword>
<dbReference type="OrthoDB" id="9773404at2"/>
<dbReference type="InterPro" id="IPR044772">
    <property type="entry name" value="NO3_transporter"/>
</dbReference>
<feature type="transmembrane region" description="Helical" evidence="7">
    <location>
        <begin position="173"/>
        <end position="192"/>
    </location>
</feature>
<evidence type="ECO:0000259" key="8">
    <source>
        <dbReference type="PROSITE" id="PS50850"/>
    </source>
</evidence>
<dbReference type="InterPro" id="IPR011701">
    <property type="entry name" value="MFS"/>
</dbReference>
<feature type="transmembrane region" description="Helical" evidence="7">
    <location>
        <begin position="249"/>
        <end position="271"/>
    </location>
</feature>
<dbReference type="PANTHER" id="PTHR23515">
    <property type="entry name" value="HIGH-AFFINITY NITRATE TRANSPORTER 2.3"/>
    <property type="match status" value="1"/>
</dbReference>
<dbReference type="InterPro" id="IPR036259">
    <property type="entry name" value="MFS_trans_sf"/>
</dbReference>
<feature type="transmembrane region" description="Helical" evidence="7">
    <location>
        <begin position="221"/>
        <end position="243"/>
    </location>
</feature>
<evidence type="ECO:0000313" key="10">
    <source>
        <dbReference type="Proteomes" id="UP000253940"/>
    </source>
</evidence>
<dbReference type="RefSeq" id="WP_114899027.1">
    <property type="nucleotide sequence ID" value="NZ_CP031222.1"/>
</dbReference>
<dbReference type="InterPro" id="IPR020846">
    <property type="entry name" value="MFS_dom"/>
</dbReference>
<dbReference type="PROSITE" id="PS50850">
    <property type="entry name" value="MFS"/>
    <property type="match status" value="1"/>
</dbReference>
<evidence type="ECO:0000256" key="7">
    <source>
        <dbReference type="SAM" id="Phobius"/>
    </source>
</evidence>
<feature type="transmembrane region" description="Helical" evidence="7">
    <location>
        <begin position="298"/>
        <end position="318"/>
    </location>
</feature>
<feature type="transmembrane region" description="Helical" evidence="7">
    <location>
        <begin position="110"/>
        <end position="129"/>
    </location>
</feature>
<organism evidence="9 10">
    <name type="scientific">Aquirhabdus parva</name>
    <dbReference type="NCBI Taxonomy" id="2283318"/>
    <lineage>
        <taxon>Bacteria</taxon>
        <taxon>Pseudomonadati</taxon>
        <taxon>Pseudomonadota</taxon>
        <taxon>Gammaproteobacteria</taxon>
        <taxon>Moraxellales</taxon>
        <taxon>Moraxellaceae</taxon>
        <taxon>Aquirhabdus</taxon>
    </lineage>
</organism>
<feature type="transmembrane region" description="Helical" evidence="7">
    <location>
        <begin position="387"/>
        <end position="411"/>
    </location>
</feature>
<evidence type="ECO:0000256" key="2">
    <source>
        <dbReference type="ARBA" id="ARBA00008432"/>
    </source>
</evidence>
<reference evidence="9 10" key="1">
    <citation type="submission" date="2018-07" db="EMBL/GenBank/DDBJ databases">
        <title>Genome sequencing of Moraxellaceae gen. HYN0046.</title>
        <authorList>
            <person name="Kim M."/>
            <person name="Yi H."/>
        </authorList>
    </citation>
    <scope>NUCLEOTIDE SEQUENCE [LARGE SCALE GENOMIC DNA]</scope>
    <source>
        <strain evidence="9 10">HYN0046</strain>
    </source>
</reference>
<keyword evidence="10" id="KW-1185">Reference proteome</keyword>
<keyword evidence="5" id="KW-0534">Nitrate assimilation</keyword>
<comment type="similarity">
    <text evidence="2">Belongs to the major facilitator superfamily. Nitrate/nitrite porter (TC 2.A.1.8) family.</text>
</comment>
<name>A0A345P6K8_9GAMM</name>
<dbReference type="EMBL" id="CP031222">
    <property type="protein sequence ID" value="AXI02917.1"/>
    <property type="molecule type" value="Genomic_DNA"/>
</dbReference>
<dbReference type="Proteomes" id="UP000253940">
    <property type="component" value="Chromosome"/>
</dbReference>
<dbReference type="Gene3D" id="1.20.1250.20">
    <property type="entry name" value="MFS general substrate transporter like domains"/>
    <property type="match status" value="2"/>
</dbReference>
<feature type="transmembrane region" description="Helical" evidence="7">
    <location>
        <begin position="55"/>
        <end position="75"/>
    </location>
</feature>
<gene>
    <name evidence="9" type="ORF">HYN46_08740</name>
</gene>
<feature type="transmembrane region" description="Helical" evidence="7">
    <location>
        <begin position="362"/>
        <end position="381"/>
    </location>
</feature>
<dbReference type="KEGG" id="mbah:HYN46_08740"/>
<feature type="transmembrane region" description="Helical" evidence="7">
    <location>
        <begin position="87"/>
        <end position="104"/>
    </location>
</feature>
<dbReference type="GO" id="GO:0042128">
    <property type="term" value="P:nitrate assimilation"/>
    <property type="evidence" value="ECO:0007669"/>
    <property type="project" value="UniProtKB-KW"/>
</dbReference>
<dbReference type="GO" id="GO:0015112">
    <property type="term" value="F:nitrate transmembrane transporter activity"/>
    <property type="evidence" value="ECO:0007669"/>
    <property type="project" value="InterPro"/>
</dbReference>
<comment type="subcellular location">
    <subcellularLocation>
        <location evidence="1">Membrane</location>
        <topology evidence="1">Multi-pass membrane protein</topology>
    </subcellularLocation>
</comment>
<evidence type="ECO:0000256" key="5">
    <source>
        <dbReference type="ARBA" id="ARBA00023063"/>
    </source>
</evidence>
<dbReference type="SUPFAM" id="SSF103473">
    <property type="entry name" value="MFS general substrate transporter"/>
    <property type="match status" value="1"/>
</dbReference>
<keyword evidence="4 7" id="KW-1133">Transmembrane helix</keyword>
<proteinExistence type="inferred from homology"/>
<feature type="transmembrane region" description="Helical" evidence="7">
    <location>
        <begin position="450"/>
        <end position="468"/>
    </location>
</feature>
<evidence type="ECO:0000256" key="4">
    <source>
        <dbReference type="ARBA" id="ARBA00022989"/>
    </source>
</evidence>
<feature type="transmembrane region" description="Helical" evidence="7">
    <location>
        <begin position="150"/>
        <end position="167"/>
    </location>
</feature>
<feature type="transmembrane region" description="Helical" evidence="7">
    <location>
        <begin position="17"/>
        <end position="35"/>
    </location>
</feature>
<dbReference type="AlphaFoldDB" id="A0A345P6K8"/>